<feature type="transmembrane region" description="Helical" evidence="11">
    <location>
        <begin position="170"/>
        <end position="194"/>
    </location>
</feature>
<keyword evidence="8" id="KW-0868">Chloride</keyword>
<keyword evidence="4 11" id="KW-1133">Transmembrane helix</keyword>
<comment type="subcellular location">
    <subcellularLocation>
        <location evidence="1">Membrane</location>
        <topology evidence="1">Multi-pass membrane protein</topology>
    </subcellularLocation>
</comment>
<dbReference type="EMBL" id="CP000821">
    <property type="protein sequence ID" value="ABV35704.1"/>
    <property type="molecule type" value="Genomic_DNA"/>
</dbReference>
<dbReference type="KEGG" id="sse:Ssed_1093"/>
<evidence type="ECO:0000256" key="11">
    <source>
        <dbReference type="SAM" id="Phobius"/>
    </source>
</evidence>
<keyword evidence="14" id="KW-1185">Reference proteome</keyword>
<feature type="transmembrane region" description="Helical" evidence="11">
    <location>
        <begin position="246"/>
        <end position="265"/>
    </location>
</feature>
<dbReference type="SUPFAM" id="SSF81340">
    <property type="entry name" value="Clc chloride channel"/>
    <property type="match status" value="1"/>
</dbReference>
<dbReference type="eggNOG" id="COG0038">
    <property type="taxonomic scope" value="Bacteria"/>
</dbReference>
<name>A8FS81_SHESH</name>
<dbReference type="InterPro" id="IPR000644">
    <property type="entry name" value="CBS_dom"/>
</dbReference>
<keyword evidence="6 11" id="KW-0472">Membrane</keyword>
<gene>
    <name evidence="13" type="ordered locus">Ssed_1093</name>
</gene>
<evidence type="ECO:0000256" key="5">
    <source>
        <dbReference type="ARBA" id="ARBA00023065"/>
    </source>
</evidence>
<feature type="transmembrane region" description="Helical" evidence="11">
    <location>
        <begin position="277"/>
        <end position="295"/>
    </location>
</feature>
<feature type="transmembrane region" description="Helical" evidence="11">
    <location>
        <begin position="405"/>
        <end position="422"/>
    </location>
</feature>
<feature type="transmembrane region" description="Helical" evidence="11">
    <location>
        <begin position="206"/>
        <end position="225"/>
    </location>
</feature>
<accession>A8FS81</accession>
<dbReference type="InterPro" id="IPR001807">
    <property type="entry name" value="ClC"/>
</dbReference>
<protein>
    <submittedName>
        <fullName evidence="13">Cl-channel, voltage-gated family protein</fullName>
    </submittedName>
</protein>
<dbReference type="Pfam" id="PF00654">
    <property type="entry name" value="Voltage_CLC"/>
    <property type="match status" value="1"/>
</dbReference>
<keyword evidence="7" id="KW-0869">Chloride channel</keyword>
<evidence type="ECO:0000256" key="6">
    <source>
        <dbReference type="ARBA" id="ARBA00023136"/>
    </source>
</evidence>
<dbReference type="STRING" id="425104.Ssed_1093"/>
<dbReference type="Proteomes" id="UP000002015">
    <property type="component" value="Chromosome"/>
</dbReference>
<feature type="transmembrane region" description="Helical" evidence="11">
    <location>
        <begin position="78"/>
        <end position="95"/>
    </location>
</feature>
<organism evidence="13 14">
    <name type="scientific">Shewanella sediminis (strain HAW-EB3)</name>
    <dbReference type="NCBI Taxonomy" id="425104"/>
    <lineage>
        <taxon>Bacteria</taxon>
        <taxon>Pseudomonadati</taxon>
        <taxon>Pseudomonadota</taxon>
        <taxon>Gammaproteobacteria</taxon>
        <taxon>Alteromonadales</taxon>
        <taxon>Shewanellaceae</taxon>
        <taxon>Shewanella</taxon>
    </lineage>
</organism>
<dbReference type="InterPro" id="IPR050368">
    <property type="entry name" value="ClC-type_chloride_channel"/>
</dbReference>
<evidence type="ECO:0000313" key="14">
    <source>
        <dbReference type="Proteomes" id="UP000002015"/>
    </source>
</evidence>
<feature type="transmembrane region" description="Helical" evidence="11">
    <location>
        <begin position="35"/>
        <end position="58"/>
    </location>
</feature>
<sequence precursor="true">MRHRLKKTHTQWLRYQRTELKDTLSQAKISLQLSLLALLFALMASGVILLFRLLLIWINTYTETSELDFTEIIDDWRVLLPLIGSILIWLVARMGSKRYRRMGIAYVLHRIKLHHGKLPLQSAPSQFFQALFALVTNFSVGREGPVIHLGAVTASVLAEKFKLPDNSVRIMCASGIAAGIAATFNTPLAAVIFVFEVILREYKVHYFFPIILAAICGAVSSQLVFGNIHEYEQIGVIHIPLSQYPVLAISGVLLGCVAALFNFSLLKVTATGQHWPLLNRVLLAGVITTIVGIFLPESLGSGELAIEQAISEHPSILFLIALLIGKIIATIAAIGLGIPGGIIGPIFGIGALLGAILALASAAIFPSVASYIGLYTIIGMTAIMGVCLSAPLAALVALLEMTNNPSIILPAMFVSIPAFLIAHQGFKSKSLFLQQLEIMGLGYKVSPLELGLQKRGVRALMDKRLVIVKDDDELLLEVLKRAAGRSVLVRNAQGQMEMLQLEMQLHDHESSLTRHPIEGLPDTATLNEVYGILSRDRRGEVYVYQDKSDNIVGVISWASLQQEIRSGQV</sequence>
<keyword evidence="2" id="KW-0813">Transport</keyword>
<dbReference type="RefSeq" id="WP_012141440.1">
    <property type="nucleotide sequence ID" value="NC_009831.1"/>
</dbReference>
<keyword evidence="10" id="KW-0129">CBS domain</keyword>
<dbReference type="GO" id="GO:0034707">
    <property type="term" value="C:chloride channel complex"/>
    <property type="evidence" value="ECO:0007669"/>
    <property type="project" value="UniProtKB-KW"/>
</dbReference>
<evidence type="ECO:0000256" key="10">
    <source>
        <dbReference type="PROSITE-ProRule" id="PRU00703"/>
    </source>
</evidence>
<evidence type="ECO:0000256" key="2">
    <source>
        <dbReference type="ARBA" id="ARBA00022448"/>
    </source>
</evidence>
<evidence type="ECO:0000256" key="1">
    <source>
        <dbReference type="ARBA" id="ARBA00004141"/>
    </source>
</evidence>
<dbReference type="GO" id="GO:0005254">
    <property type="term" value="F:chloride channel activity"/>
    <property type="evidence" value="ECO:0007669"/>
    <property type="project" value="UniProtKB-KW"/>
</dbReference>
<dbReference type="CDD" id="cd00400">
    <property type="entry name" value="Voltage_gated_ClC"/>
    <property type="match status" value="1"/>
</dbReference>
<evidence type="ECO:0000256" key="3">
    <source>
        <dbReference type="ARBA" id="ARBA00022692"/>
    </source>
</evidence>
<feature type="domain" description="CBS" evidence="12">
    <location>
        <begin position="512"/>
        <end position="569"/>
    </location>
</feature>
<keyword evidence="9" id="KW-0407">Ion channel</keyword>
<feature type="transmembrane region" description="Helical" evidence="11">
    <location>
        <begin position="372"/>
        <end position="399"/>
    </location>
</feature>
<keyword evidence="3 11" id="KW-0812">Transmembrane</keyword>
<dbReference type="HOGENOM" id="CLU_015263_5_4_6"/>
<keyword evidence="5" id="KW-0406">Ion transport</keyword>
<dbReference type="PANTHER" id="PTHR43427:SF6">
    <property type="entry name" value="CHLORIDE CHANNEL PROTEIN CLC-E"/>
    <property type="match status" value="1"/>
</dbReference>
<evidence type="ECO:0000256" key="4">
    <source>
        <dbReference type="ARBA" id="ARBA00022989"/>
    </source>
</evidence>
<reference evidence="13 14" key="1">
    <citation type="submission" date="2007-08" db="EMBL/GenBank/DDBJ databases">
        <title>Complete sequence of Shewanella sediminis HAW-EB3.</title>
        <authorList>
            <consortium name="US DOE Joint Genome Institute"/>
            <person name="Copeland A."/>
            <person name="Lucas S."/>
            <person name="Lapidus A."/>
            <person name="Barry K."/>
            <person name="Glavina del Rio T."/>
            <person name="Dalin E."/>
            <person name="Tice H."/>
            <person name="Pitluck S."/>
            <person name="Chertkov O."/>
            <person name="Brettin T."/>
            <person name="Bruce D."/>
            <person name="Detter J.C."/>
            <person name="Han C."/>
            <person name="Schmutz J."/>
            <person name="Larimer F."/>
            <person name="Land M."/>
            <person name="Hauser L."/>
            <person name="Kyrpides N."/>
            <person name="Kim E."/>
            <person name="Zhao J.-S."/>
            <person name="Richardson P."/>
        </authorList>
    </citation>
    <scope>NUCLEOTIDE SEQUENCE [LARGE SCALE GENOMIC DNA]</scope>
    <source>
        <strain evidence="13 14">HAW-EB3</strain>
    </source>
</reference>
<evidence type="ECO:0000256" key="9">
    <source>
        <dbReference type="ARBA" id="ARBA00023303"/>
    </source>
</evidence>
<evidence type="ECO:0000259" key="12">
    <source>
        <dbReference type="PROSITE" id="PS51371"/>
    </source>
</evidence>
<evidence type="ECO:0000256" key="7">
    <source>
        <dbReference type="ARBA" id="ARBA00023173"/>
    </source>
</evidence>
<dbReference type="InterPro" id="IPR014743">
    <property type="entry name" value="Cl-channel_core"/>
</dbReference>
<dbReference type="PANTHER" id="PTHR43427">
    <property type="entry name" value="CHLORIDE CHANNEL PROTEIN CLC-E"/>
    <property type="match status" value="1"/>
</dbReference>
<proteinExistence type="predicted"/>
<feature type="transmembrane region" description="Helical" evidence="11">
    <location>
        <begin position="342"/>
        <end position="365"/>
    </location>
</feature>
<dbReference type="AlphaFoldDB" id="A8FS81"/>
<feature type="transmembrane region" description="Helical" evidence="11">
    <location>
        <begin position="316"/>
        <end position="336"/>
    </location>
</feature>
<evidence type="ECO:0000313" key="13">
    <source>
        <dbReference type="EMBL" id="ABV35704.1"/>
    </source>
</evidence>
<dbReference type="PROSITE" id="PS51371">
    <property type="entry name" value="CBS"/>
    <property type="match status" value="1"/>
</dbReference>
<dbReference type="PRINTS" id="PR00762">
    <property type="entry name" value="CLCHANNEL"/>
</dbReference>
<evidence type="ECO:0000256" key="8">
    <source>
        <dbReference type="ARBA" id="ARBA00023214"/>
    </source>
</evidence>
<dbReference type="Gene3D" id="1.10.3080.10">
    <property type="entry name" value="Clc chloride channel"/>
    <property type="match status" value="1"/>
</dbReference>
<dbReference type="OrthoDB" id="9767361at2"/>